<reference evidence="9" key="1">
    <citation type="submission" date="2022-01" db="EMBL/GenBank/DDBJ databases">
        <authorList>
            <person name="King R."/>
        </authorList>
    </citation>
    <scope>NUCLEOTIDE SEQUENCE</scope>
</reference>
<organism evidence="9 10">
    <name type="scientific">Phyllotreta striolata</name>
    <name type="common">Striped flea beetle</name>
    <name type="synonym">Crioceris striolata</name>
    <dbReference type="NCBI Taxonomy" id="444603"/>
    <lineage>
        <taxon>Eukaryota</taxon>
        <taxon>Metazoa</taxon>
        <taxon>Ecdysozoa</taxon>
        <taxon>Arthropoda</taxon>
        <taxon>Hexapoda</taxon>
        <taxon>Insecta</taxon>
        <taxon>Pterygota</taxon>
        <taxon>Neoptera</taxon>
        <taxon>Endopterygota</taxon>
        <taxon>Coleoptera</taxon>
        <taxon>Polyphaga</taxon>
        <taxon>Cucujiformia</taxon>
        <taxon>Chrysomeloidea</taxon>
        <taxon>Chrysomelidae</taxon>
        <taxon>Galerucinae</taxon>
        <taxon>Alticini</taxon>
        <taxon>Phyllotreta</taxon>
    </lineage>
</organism>
<evidence type="ECO:0000313" key="10">
    <source>
        <dbReference type="Proteomes" id="UP001153712"/>
    </source>
</evidence>
<dbReference type="EMBL" id="OU900095">
    <property type="protein sequence ID" value="CAG9858657.1"/>
    <property type="molecule type" value="Genomic_DNA"/>
</dbReference>
<comment type="subcellular location">
    <subcellularLocation>
        <location evidence="1">Membrane</location>
        <topology evidence="1">Multi-pass membrane protein</topology>
    </subcellularLocation>
</comment>
<dbReference type="OrthoDB" id="3936150at2759"/>
<keyword evidence="10" id="KW-1185">Reference proteome</keyword>
<dbReference type="Pfam" id="PF00083">
    <property type="entry name" value="Sugar_tr"/>
    <property type="match status" value="2"/>
</dbReference>
<evidence type="ECO:0000256" key="5">
    <source>
        <dbReference type="ARBA" id="ARBA00022989"/>
    </source>
</evidence>
<keyword evidence="6 7" id="KW-0472">Membrane</keyword>
<feature type="transmembrane region" description="Helical" evidence="7">
    <location>
        <begin position="216"/>
        <end position="236"/>
    </location>
</feature>
<keyword evidence="4 7" id="KW-0812">Transmembrane</keyword>
<feature type="transmembrane region" description="Helical" evidence="7">
    <location>
        <begin position="476"/>
        <end position="497"/>
    </location>
</feature>
<sequence>MRSLGHFFQMHILGNNQDENNKENTVKTQSDSENANFEEAITATGYGKFNILLLLFMIPSSFTQASEQMAISYILPIADCDLHLTLEQKSLLNAVSFAGSLSSGVLFGYLSDTFGRKRLIVYGYFLHFVFSLAAATSTNLLQLLIAKFFCGFLFNGPFSSLAAYLTEFHSAQYRSKVQLFRGITFALGFFLVPCLAWIVLPLNINFNLFGLTFHTWNIFLLCCAFPPLMASVLFSFMPESPKFLMSVGKNEEALQVFQKVFSSNCGKLKNDFPIKHLANEKIHCKNEDKKRSVITVIKTSLSKIFAVFKPPHVCQLLLAISVTIGFMVGLCVLKLWLPQILKLIHEDQEVNNTTDINICTVIDNLKNNDARIKETCDTKQLNDNTFIYTSSMIINGVEMFFFMISGFLVNCLGKKTLMMISCVFASLSALGLYFVPNVPVLIALFSIYITGLELTGILDITISLEMFPTDVRTIALSFRYMAARLGAILANLLFPALVSGGCLTPFLFCTLLVGALPFMIHFYPNTENKNLQ</sequence>
<accession>A0A9N9TQU1</accession>
<feature type="transmembrane region" description="Helical" evidence="7">
    <location>
        <begin position="119"/>
        <end position="138"/>
    </location>
</feature>
<feature type="transmembrane region" description="Helical" evidence="7">
    <location>
        <begin position="185"/>
        <end position="204"/>
    </location>
</feature>
<evidence type="ECO:0000259" key="8">
    <source>
        <dbReference type="PROSITE" id="PS50850"/>
    </source>
</evidence>
<dbReference type="PANTHER" id="PTHR23511">
    <property type="entry name" value="SYNAPTIC VESICLE GLYCOPROTEIN 2"/>
    <property type="match status" value="1"/>
</dbReference>
<dbReference type="Gene3D" id="1.20.1250.20">
    <property type="entry name" value="MFS general substrate transporter like domains"/>
    <property type="match status" value="1"/>
</dbReference>
<dbReference type="GO" id="GO:0016020">
    <property type="term" value="C:membrane"/>
    <property type="evidence" value="ECO:0007669"/>
    <property type="project" value="UniProtKB-SubCell"/>
</dbReference>
<dbReference type="GO" id="GO:0022857">
    <property type="term" value="F:transmembrane transporter activity"/>
    <property type="evidence" value="ECO:0007669"/>
    <property type="project" value="InterPro"/>
</dbReference>
<dbReference type="InterPro" id="IPR020846">
    <property type="entry name" value="MFS_dom"/>
</dbReference>
<feature type="transmembrane region" description="Helical" evidence="7">
    <location>
        <begin position="91"/>
        <end position="110"/>
    </location>
</feature>
<evidence type="ECO:0000256" key="7">
    <source>
        <dbReference type="SAM" id="Phobius"/>
    </source>
</evidence>
<dbReference type="PANTHER" id="PTHR23511:SF36">
    <property type="entry name" value="EG:BACR7A4.13 PROTEIN-RELATED"/>
    <property type="match status" value="1"/>
</dbReference>
<dbReference type="PROSITE" id="PS50850">
    <property type="entry name" value="MFS"/>
    <property type="match status" value="1"/>
</dbReference>
<dbReference type="Proteomes" id="UP001153712">
    <property type="component" value="Chromosome 2"/>
</dbReference>
<dbReference type="AlphaFoldDB" id="A0A9N9TQU1"/>
<comment type="similarity">
    <text evidence="2">Belongs to the major facilitator superfamily.</text>
</comment>
<keyword evidence="5 7" id="KW-1133">Transmembrane helix</keyword>
<feature type="transmembrane region" description="Helical" evidence="7">
    <location>
        <begin position="144"/>
        <end position="165"/>
    </location>
</feature>
<proteinExistence type="inferred from homology"/>
<evidence type="ECO:0000256" key="3">
    <source>
        <dbReference type="ARBA" id="ARBA00022448"/>
    </source>
</evidence>
<feature type="domain" description="Major facilitator superfamily (MFS) profile" evidence="8">
    <location>
        <begin position="53"/>
        <end position="527"/>
    </location>
</feature>
<feature type="transmembrane region" description="Helical" evidence="7">
    <location>
        <begin position="416"/>
        <end position="435"/>
    </location>
</feature>
<dbReference type="SUPFAM" id="SSF103473">
    <property type="entry name" value="MFS general substrate transporter"/>
    <property type="match status" value="1"/>
</dbReference>
<gene>
    <name evidence="9" type="ORF">PHYEVI_LOCUS5046</name>
</gene>
<name>A0A9N9TQU1_PHYSR</name>
<feature type="transmembrane region" description="Helical" evidence="7">
    <location>
        <begin position="387"/>
        <end position="409"/>
    </location>
</feature>
<dbReference type="InterPro" id="IPR005828">
    <property type="entry name" value="MFS_sugar_transport-like"/>
</dbReference>
<dbReference type="InterPro" id="IPR036259">
    <property type="entry name" value="MFS_trans_sf"/>
</dbReference>
<protein>
    <recommendedName>
        <fullName evidence="8">Major facilitator superfamily (MFS) profile domain-containing protein</fullName>
    </recommendedName>
</protein>
<feature type="transmembrane region" description="Helical" evidence="7">
    <location>
        <begin position="316"/>
        <end position="337"/>
    </location>
</feature>
<feature type="transmembrane region" description="Helical" evidence="7">
    <location>
        <begin position="503"/>
        <end position="523"/>
    </location>
</feature>
<feature type="transmembrane region" description="Helical" evidence="7">
    <location>
        <begin position="441"/>
        <end position="464"/>
    </location>
</feature>
<evidence type="ECO:0000313" key="9">
    <source>
        <dbReference type="EMBL" id="CAG9858657.1"/>
    </source>
</evidence>
<evidence type="ECO:0000256" key="4">
    <source>
        <dbReference type="ARBA" id="ARBA00022692"/>
    </source>
</evidence>
<evidence type="ECO:0000256" key="6">
    <source>
        <dbReference type="ARBA" id="ARBA00023136"/>
    </source>
</evidence>
<evidence type="ECO:0000256" key="2">
    <source>
        <dbReference type="ARBA" id="ARBA00008335"/>
    </source>
</evidence>
<keyword evidence="3" id="KW-0813">Transport</keyword>
<evidence type="ECO:0000256" key="1">
    <source>
        <dbReference type="ARBA" id="ARBA00004141"/>
    </source>
</evidence>